<dbReference type="CDD" id="cd01359">
    <property type="entry name" value="Argininosuccinate_lyase"/>
    <property type="match status" value="1"/>
</dbReference>
<dbReference type="PANTHER" id="PTHR43814">
    <property type="entry name" value="ARGININOSUCCINATE LYASE"/>
    <property type="match status" value="1"/>
</dbReference>
<feature type="domain" description="Fumarate lyase N-terminal" evidence="8">
    <location>
        <begin position="51"/>
        <end position="306"/>
    </location>
</feature>
<accession>A0A429Y3Z5</accession>
<keyword evidence="6" id="KW-0963">Cytoplasm</keyword>
<keyword evidence="5 6" id="KW-0456">Lyase</keyword>
<keyword evidence="3 6" id="KW-0055">Arginine biosynthesis</keyword>
<keyword evidence="7" id="KW-0175">Coiled coil</keyword>
<dbReference type="Pfam" id="PF14698">
    <property type="entry name" value="ASL_C2"/>
    <property type="match status" value="1"/>
</dbReference>
<evidence type="ECO:0000256" key="1">
    <source>
        <dbReference type="ARBA" id="ARBA00004941"/>
    </source>
</evidence>
<dbReference type="OrthoDB" id="9769623at2"/>
<reference evidence="10" key="1">
    <citation type="submission" date="2018-12" db="EMBL/GenBank/DDBJ databases">
        <authorList>
            <person name="Sun L."/>
            <person name="Chen Z."/>
        </authorList>
    </citation>
    <scope>NUCLEOTIDE SEQUENCE [LARGE SCALE GENOMIC DNA]</scope>
    <source>
        <strain evidence="10">3-2-2</strain>
    </source>
</reference>
<dbReference type="Proteomes" id="UP000287156">
    <property type="component" value="Unassembled WGS sequence"/>
</dbReference>
<feature type="domain" description="Argininosuccinate lyase C-terminal" evidence="9">
    <location>
        <begin position="372"/>
        <end position="445"/>
    </location>
</feature>
<dbReference type="AlphaFoldDB" id="A0A429Y3Z5"/>
<proteinExistence type="inferred from homology"/>
<dbReference type="PANTHER" id="PTHR43814:SF1">
    <property type="entry name" value="ARGININOSUCCINATE LYASE"/>
    <property type="match status" value="1"/>
</dbReference>
<evidence type="ECO:0000256" key="3">
    <source>
        <dbReference type="ARBA" id="ARBA00022571"/>
    </source>
</evidence>
<dbReference type="PRINTS" id="PR00149">
    <property type="entry name" value="FUMRATELYASE"/>
</dbReference>
<evidence type="ECO:0000259" key="9">
    <source>
        <dbReference type="Pfam" id="PF14698"/>
    </source>
</evidence>
<dbReference type="InterPro" id="IPR008948">
    <property type="entry name" value="L-Aspartase-like"/>
</dbReference>
<evidence type="ECO:0000256" key="6">
    <source>
        <dbReference type="HAMAP-Rule" id="MF_00006"/>
    </source>
</evidence>
<dbReference type="SUPFAM" id="SSF48557">
    <property type="entry name" value="L-aspartase-like"/>
    <property type="match status" value="1"/>
</dbReference>
<evidence type="ECO:0000259" key="8">
    <source>
        <dbReference type="Pfam" id="PF00206"/>
    </source>
</evidence>
<protein>
    <recommendedName>
        <fullName evidence="2 6">Argininosuccinate lyase</fullName>
        <shortName evidence="6">ASAL</shortName>
        <ecNumber evidence="2 6">4.3.2.1</ecNumber>
    </recommendedName>
    <alternativeName>
        <fullName evidence="6">Arginosuccinase</fullName>
    </alternativeName>
</protein>
<dbReference type="InterPro" id="IPR029419">
    <property type="entry name" value="Arg_succ_lyase_C"/>
</dbReference>
<evidence type="ECO:0000256" key="4">
    <source>
        <dbReference type="ARBA" id="ARBA00022605"/>
    </source>
</evidence>
<dbReference type="EMBL" id="QYTV02000002">
    <property type="protein sequence ID" value="RST76153.1"/>
    <property type="molecule type" value="Genomic_DNA"/>
</dbReference>
<dbReference type="RefSeq" id="WP_126048364.1">
    <property type="nucleotide sequence ID" value="NZ_QYTV02000002.1"/>
</dbReference>
<sequence length="495" mass="56700">MSVFDEFIKNEGNSFPGKTYEEELLVPVFNDQKIYLFDVMFDIHRAHVIMLAEQNIIQIEAAKKMLAGINKVAALDKDTFTYQPEFEDLFFLVEAKISEEIGADLAGNIHIGRSRNDMGIAMYRLVLRKYLLDFLKESYRLSEILLTQAQQHARTYITGFTHTQPAQPTTLGHYFLAIYDVLQRDINRMWASYATVNQSPMGAAALTTTGFPINRQRMCELLGFDKIIENSYDCIGGADYLLDASTAIMTCMVNTGRWIQDFLRYVTREAGYFKVADTYVQVSSIMPQKRNPVSIEHSRSLASSAYGDALAAINMIHNTPFGDIVDTEDDLQPHLYRAFEKANRVMKLMYAVIATLEVDKEMTMKMARKSSITITELADTLTREHHVSFRKAHTIASHIAQKTSEEKKELYDWAVSEINAMIPIDHVSLSEEEWKKIISPEHFVEIRSRQGGPNPLEVTKMIQDRKQQLDAQLKEYEKTVDELNCRRSKLLAYTF</sequence>
<name>A0A429Y3Z5_9BACI</name>
<keyword evidence="11" id="KW-1185">Reference proteome</keyword>
<dbReference type="Gene3D" id="1.20.200.10">
    <property type="entry name" value="Fumarase/aspartase (Central domain)"/>
    <property type="match status" value="1"/>
</dbReference>
<dbReference type="Pfam" id="PF00206">
    <property type="entry name" value="Lyase_1"/>
    <property type="match status" value="1"/>
</dbReference>
<feature type="coiled-coil region" evidence="7">
    <location>
        <begin position="459"/>
        <end position="493"/>
    </location>
</feature>
<comment type="catalytic activity">
    <reaction evidence="6">
        <text>2-(N(omega)-L-arginino)succinate = fumarate + L-arginine</text>
        <dbReference type="Rhea" id="RHEA:24020"/>
        <dbReference type="ChEBI" id="CHEBI:29806"/>
        <dbReference type="ChEBI" id="CHEBI:32682"/>
        <dbReference type="ChEBI" id="CHEBI:57472"/>
        <dbReference type="EC" id="4.3.2.1"/>
    </reaction>
</comment>
<dbReference type="InterPro" id="IPR000362">
    <property type="entry name" value="Fumarate_lyase_fam"/>
</dbReference>
<evidence type="ECO:0000313" key="11">
    <source>
        <dbReference type="Proteomes" id="UP000287156"/>
    </source>
</evidence>
<dbReference type="HAMAP" id="MF_00006">
    <property type="entry name" value="Arg_succ_lyase"/>
    <property type="match status" value="1"/>
</dbReference>
<dbReference type="UniPathway" id="UPA00068">
    <property type="reaction ID" value="UER00114"/>
</dbReference>
<dbReference type="GO" id="GO:0042450">
    <property type="term" value="P:L-arginine biosynthetic process via ornithine"/>
    <property type="evidence" value="ECO:0007669"/>
    <property type="project" value="UniProtKB-UniRule"/>
</dbReference>
<evidence type="ECO:0000313" key="10">
    <source>
        <dbReference type="EMBL" id="RST76153.1"/>
    </source>
</evidence>
<dbReference type="InterPro" id="IPR009049">
    <property type="entry name" value="Argininosuccinate_lyase"/>
</dbReference>
<comment type="pathway">
    <text evidence="1 6">Amino-acid biosynthesis; L-arginine biosynthesis; L-arginine from L-ornithine and carbamoyl phosphate: step 3/3.</text>
</comment>
<evidence type="ECO:0000256" key="5">
    <source>
        <dbReference type="ARBA" id="ARBA00023239"/>
    </source>
</evidence>
<dbReference type="Gene3D" id="1.10.275.10">
    <property type="entry name" value="Fumarase/aspartase (N-terminal domain)"/>
    <property type="match status" value="1"/>
</dbReference>
<evidence type="ECO:0000256" key="2">
    <source>
        <dbReference type="ARBA" id="ARBA00012338"/>
    </source>
</evidence>
<comment type="similarity">
    <text evidence="6">Belongs to the lyase 1 family. Argininosuccinate lyase subfamily.</text>
</comment>
<dbReference type="GO" id="GO:0005829">
    <property type="term" value="C:cytosol"/>
    <property type="evidence" value="ECO:0007669"/>
    <property type="project" value="TreeGrafter"/>
</dbReference>
<dbReference type="PRINTS" id="PR00145">
    <property type="entry name" value="ARGSUCLYASE"/>
</dbReference>
<dbReference type="GO" id="GO:0004056">
    <property type="term" value="F:argininosuccinate lyase activity"/>
    <property type="evidence" value="ECO:0007669"/>
    <property type="project" value="UniProtKB-UniRule"/>
</dbReference>
<dbReference type="EC" id="4.3.2.1" evidence="2 6"/>
<comment type="subcellular location">
    <subcellularLocation>
        <location evidence="6">Cytoplasm</location>
    </subcellularLocation>
</comment>
<dbReference type="InterPro" id="IPR022761">
    <property type="entry name" value="Fumarate_lyase_N"/>
</dbReference>
<keyword evidence="4 6" id="KW-0028">Amino-acid biosynthesis</keyword>
<gene>
    <name evidence="6 10" type="primary">argH</name>
    <name evidence="10" type="ORF">D4T97_005040</name>
</gene>
<dbReference type="InterPro" id="IPR024083">
    <property type="entry name" value="Fumarase/histidase_N"/>
</dbReference>
<comment type="caution">
    <text evidence="10">The sequence shown here is derived from an EMBL/GenBank/DDBJ whole genome shotgun (WGS) entry which is preliminary data.</text>
</comment>
<evidence type="ECO:0000256" key="7">
    <source>
        <dbReference type="SAM" id="Coils"/>
    </source>
</evidence>
<organism evidence="10 11">
    <name type="scientific">Siminovitchia acidinfaciens</name>
    <dbReference type="NCBI Taxonomy" id="2321395"/>
    <lineage>
        <taxon>Bacteria</taxon>
        <taxon>Bacillati</taxon>
        <taxon>Bacillota</taxon>
        <taxon>Bacilli</taxon>
        <taxon>Bacillales</taxon>
        <taxon>Bacillaceae</taxon>
        <taxon>Siminovitchia</taxon>
    </lineage>
</organism>
<dbReference type="NCBIfam" id="TIGR00838">
    <property type="entry name" value="argH"/>
    <property type="match status" value="1"/>
</dbReference>
<dbReference type="Gene3D" id="1.10.40.30">
    <property type="entry name" value="Fumarase/aspartase (C-terminal domain)"/>
    <property type="match status" value="1"/>
</dbReference>